<evidence type="ECO:0000256" key="1">
    <source>
        <dbReference type="SAM" id="MobiDB-lite"/>
    </source>
</evidence>
<feature type="region of interest" description="Disordered" evidence="1">
    <location>
        <begin position="1"/>
        <end position="37"/>
    </location>
</feature>
<name>A0A8S3ZAT2_9EUPU</name>
<feature type="compositionally biased region" description="Polar residues" evidence="1">
    <location>
        <begin position="74"/>
        <end position="84"/>
    </location>
</feature>
<dbReference type="AlphaFoldDB" id="A0A8S3ZAT2"/>
<dbReference type="EMBL" id="CAJHNH020002324">
    <property type="protein sequence ID" value="CAG5126309.1"/>
    <property type="molecule type" value="Genomic_DNA"/>
</dbReference>
<evidence type="ECO:0000313" key="2">
    <source>
        <dbReference type="EMBL" id="CAG5126309.1"/>
    </source>
</evidence>
<feature type="region of interest" description="Disordered" evidence="1">
    <location>
        <begin position="55"/>
        <end position="84"/>
    </location>
</feature>
<dbReference type="OrthoDB" id="6095406at2759"/>
<gene>
    <name evidence="2" type="ORF">CUNI_LOCUS11867</name>
</gene>
<reference evidence="2" key="1">
    <citation type="submission" date="2021-04" db="EMBL/GenBank/DDBJ databases">
        <authorList>
            <consortium name="Molecular Ecology Group"/>
        </authorList>
    </citation>
    <scope>NUCLEOTIDE SEQUENCE</scope>
</reference>
<dbReference type="InterPro" id="IPR011029">
    <property type="entry name" value="DEATH-like_dom_sf"/>
</dbReference>
<feature type="non-terminal residue" evidence="2">
    <location>
        <position position="351"/>
    </location>
</feature>
<dbReference type="Proteomes" id="UP000678393">
    <property type="component" value="Unassembled WGS sequence"/>
</dbReference>
<proteinExistence type="predicted"/>
<feature type="compositionally biased region" description="Polar residues" evidence="1">
    <location>
        <begin position="10"/>
        <end position="37"/>
    </location>
</feature>
<accession>A0A8S3ZAT2</accession>
<comment type="caution">
    <text evidence="2">The sequence shown here is derived from an EMBL/GenBank/DDBJ whole genome shotgun (WGS) entry which is preliminary data.</text>
</comment>
<evidence type="ECO:0000313" key="3">
    <source>
        <dbReference type="Proteomes" id="UP000678393"/>
    </source>
</evidence>
<keyword evidence="3" id="KW-1185">Reference proteome</keyword>
<organism evidence="2 3">
    <name type="scientific">Candidula unifasciata</name>
    <dbReference type="NCBI Taxonomy" id="100452"/>
    <lineage>
        <taxon>Eukaryota</taxon>
        <taxon>Metazoa</taxon>
        <taxon>Spiralia</taxon>
        <taxon>Lophotrochozoa</taxon>
        <taxon>Mollusca</taxon>
        <taxon>Gastropoda</taxon>
        <taxon>Heterobranchia</taxon>
        <taxon>Euthyneura</taxon>
        <taxon>Panpulmonata</taxon>
        <taxon>Eupulmonata</taxon>
        <taxon>Stylommatophora</taxon>
        <taxon>Helicina</taxon>
        <taxon>Helicoidea</taxon>
        <taxon>Geomitridae</taxon>
        <taxon>Candidula</taxon>
    </lineage>
</organism>
<protein>
    <submittedName>
        <fullName evidence="2">Uncharacterized protein</fullName>
    </submittedName>
</protein>
<dbReference type="SUPFAM" id="SSF47986">
    <property type="entry name" value="DEATH domain"/>
    <property type="match status" value="1"/>
</dbReference>
<sequence>SVNDYDRRQGQPTSSLGVWSRQAVPNSNYVPNGGTHQDVSVNPASIGDLNYRTHPVRNGLTAHNSTHSDPHNTAVPSETNRQGHQNSLVMNIPPSLQEQRIKNTEIPIANAEQQPSFHSLPTVVSDLSPISRNAETQYDTYPSQVLPSLKPPSFGTVSPQGQPMFSLGAPCVSSEDNFHMSLSPNMGHHGRMGQAGERQVPSWHNNFNGISYMGNSATPGSCGRQISHSSSASSLRSFISDNCLVKKLSWKILRHVALTLQCKHSSASWKDLVERYGWDYERTYLFENKPHPEGIFFSLLLEPEFQDYSLEQLREDLFELPRRDILSDLNKLILEHNASASGGATRQNQFP</sequence>